<protein>
    <submittedName>
        <fullName evidence="1">Uncharacterized protein</fullName>
    </submittedName>
</protein>
<accession>A0A383EK11</accession>
<proteinExistence type="predicted"/>
<dbReference type="EMBL" id="UINC01226250">
    <property type="protein sequence ID" value="SVE56660.1"/>
    <property type="molecule type" value="Genomic_DNA"/>
</dbReference>
<reference evidence="1" key="1">
    <citation type="submission" date="2018-05" db="EMBL/GenBank/DDBJ databases">
        <authorList>
            <person name="Lanie J.A."/>
            <person name="Ng W.-L."/>
            <person name="Kazmierczak K.M."/>
            <person name="Andrzejewski T.M."/>
            <person name="Davidsen T.M."/>
            <person name="Wayne K.J."/>
            <person name="Tettelin H."/>
            <person name="Glass J.I."/>
            <person name="Rusch D."/>
            <person name="Podicherti R."/>
            <person name="Tsui H.-C.T."/>
            <person name="Winkler M.E."/>
        </authorList>
    </citation>
    <scope>NUCLEOTIDE SEQUENCE</scope>
</reference>
<organism evidence="1">
    <name type="scientific">marine metagenome</name>
    <dbReference type="NCBI Taxonomy" id="408172"/>
    <lineage>
        <taxon>unclassified sequences</taxon>
        <taxon>metagenomes</taxon>
        <taxon>ecological metagenomes</taxon>
    </lineage>
</organism>
<dbReference type="AlphaFoldDB" id="A0A383EK11"/>
<feature type="non-terminal residue" evidence="1">
    <location>
        <position position="27"/>
    </location>
</feature>
<gene>
    <name evidence="1" type="ORF">METZ01_LOCUS509514</name>
</gene>
<name>A0A383EK11_9ZZZZ</name>
<evidence type="ECO:0000313" key="1">
    <source>
        <dbReference type="EMBL" id="SVE56660.1"/>
    </source>
</evidence>
<sequence>MITAIVQFDLPADVDRQKASEIFQRIA</sequence>